<organism evidence="2 3">
    <name type="scientific">Brachionus plicatilis</name>
    <name type="common">Marine rotifer</name>
    <name type="synonym">Brachionus muelleri</name>
    <dbReference type="NCBI Taxonomy" id="10195"/>
    <lineage>
        <taxon>Eukaryota</taxon>
        <taxon>Metazoa</taxon>
        <taxon>Spiralia</taxon>
        <taxon>Gnathifera</taxon>
        <taxon>Rotifera</taxon>
        <taxon>Eurotatoria</taxon>
        <taxon>Monogononta</taxon>
        <taxon>Pseudotrocha</taxon>
        <taxon>Ploima</taxon>
        <taxon>Brachionidae</taxon>
        <taxon>Brachionus</taxon>
    </lineage>
</organism>
<keyword evidence="3" id="KW-1185">Reference proteome</keyword>
<evidence type="ECO:0000256" key="1">
    <source>
        <dbReference type="SAM" id="Phobius"/>
    </source>
</evidence>
<keyword evidence="1" id="KW-0472">Membrane</keyword>
<dbReference type="Proteomes" id="UP000276133">
    <property type="component" value="Unassembled WGS sequence"/>
</dbReference>
<feature type="transmembrane region" description="Helical" evidence="1">
    <location>
        <begin position="14"/>
        <end position="32"/>
    </location>
</feature>
<proteinExistence type="predicted"/>
<evidence type="ECO:0000313" key="3">
    <source>
        <dbReference type="Proteomes" id="UP000276133"/>
    </source>
</evidence>
<dbReference type="AlphaFoldDB" id="A0A3M7TBD8"/>
<keyword evidence="1" id="KW-0812">Transmembrane</keyword>
<gene>
    <name evidence="2" type="ORF">BpHYR1_003452</name>
</gene>
<reference evidence="2 3" key="1">
    <citation type="journal article" date="2018" name="Sci. Rep.">
        <title>Genomic signatures of local adaptation to the degree of environmental predictability in rotifers.</title>
        <authorList>
            <person name="Franch-Gras L."/>
            <person name="Hahn C."/>
            <person name="Garcia-Roger E.M."/>
            <person name="Carmona M.J."/>
            <person name="Serra M."/>
            <person name="Gomez A."/>
        </authorList>
    </citation>
    <scope>NUCLEOTIDE SEQUENCE [LARGE SCALE GENOMIC DNA]</scope>
    <source>
        <strain evidence="2">HYR1</strain>
    </source>
</reference>
<sequence>MNCCCCLPMDTWDFVYPALYLLILFALPILFADSVSSSSSFPALVTFACAIVAGKDNMTVFVAAYTATFELFAFALVFLFLQTLFSFFRSVPASKHLKLRGHLLIE</sequence>
<protein>
    <submittedName>
        <fullName evidence="2">Uncharacterized protein</fullName>
    </submittedName>
</protein>
<keyword evidence="1" id="KW-1133">Transmembrane helix</keyword>
<evidence type="ECO:0000313" key="2">
    <source>
        <dbReference type="EMBL" id="RNA45185.1"/>
    </source>
</evidence>
<name>A0A3M7TBD8_BRAPC</name>
<comment type="caution">
    <text evidence="2">The sequence shown here is derived from an EMBL/GenBank/DDBJ whole genome shotgun (WGS) entry which is preliminary data.</text>
</comment>
<dbReference type="EMBL" id="REGN01000010">
    <property type="protein sequence ID" value="RNA45185.1"/>
    <property type="molecule type" value="Genomic_DNA"/>
</dbReference>
<accession>A0A3M7TBD8</accession>